<proteinExistence type="predicted"/>
<keyword evidence="1 4" id="KW-0238">DNA-binding</keyword>
<dbReference type="Pfam" id="PF13411">
    <property type="entry name" value="MerR_1"/>
    <property type="match status" value="1"/>
</dbReference>
<evidence type="ECO:0000256" key="1">
    <source>
        <dbReference type="ARBA" id="ARBA00023125"/>
    </source>
</evidence>
<dbReference type="InterPro" id="IPR009061">
    <property type="entry name" value="DNA-bd_dom_put_sf"/>
</dbReference>
<protein>
    <submittedName>
        <fullName evidence="4">MerR family DNA-binding transcriptional regulator</fullName>
    </submittedName>
</protein>
<dbReference type="RefSeq" id="WP_021208029.1">
    <property type="nucleotide sequence ID" value="NZ_JAMOIG010000010.1"/>
</dbReference>
<dbReference type="InterPro" id="IPR000551">
    <property type="entry name" value="MerR-type_HTH_dom"/>
</dbReference>
<dbReference type="InterPro" id="IPR047057">
    <property type="entry name" value="MerR_fam"/>
</dbReference>
<evidence type="ECO:0000259" key="3">
    <source>
        <dbReference type="PROSITE" id="PS50937"/>
    </source>
</evidence>
<dbReference type="Proteomes" id="UP000235897">
    <property type="component" value="Unassembled WGS sequence"/>
</dbReference>
<evidence type="ECO:0000313" key="4">
    <source>
        <dbReference type="EMBL" id="PNG03328.1"/>
    </source>
</evidence>
<dbReference type="GO" id="GO:0003700">
    <property type="term" value="F:DNA-binding transcription factor activity"/>
    <property type="evidence" value="ECO:0007669"/>
    <property type="project" value="InterPro"/>
</dbReference>
<sequence length="140" mass="16196">MPNIYSISELAREMKVTTRAIRFYEEQGLLLPERRGQKRLYSQRDRVTLELIMRGKRIGLSLAECKELISMYDPAGGNSMQLSRLLETISNRRQQLDRQVLDIQKMQAELDLAEQRCRLALERASGVSKETNNDNRRAGP</sequence>
<dbReference type="PANTHER" id="PTHR30204:SF58">
    <property type="entry name" value="HTH-TYPE TRANSCRIPTIONAL REGULATOR YFMP"/>
    <property type="match status" value="1"/>
</dbReference>
<feature type="coiled-coil region" evidence="2">
    <location>
        <begin position="96"/>
        <end position="123"/>
    </location>
</feature>
<evidence type="ECO:0000313" key="5">
    <source>
        <dbReference type="Proteomes" id="UP000235897"/>
    </source>
</evidence>
<dbReference type="CDD" id="cd04776">
    <property type="entry name" value="HTH_GnyR"/>
    <property type="match status" value="1"/>
</dbReference>
<keyword evidence="2" id="KW-0175">Coiled coil</keyword>
<name>A0A2N8SLF0_STUST</name>
<feature type="domain" description="HTH merR-type" evidence="3">
    <location>
        <begin position="1"/>
        <end position="71"/>
    </location>
</feature>
<dbReference type="SMART" id="SM00422">
    <property type="entry name" value="HTH_MERR"/>
    <property type="match status" value="1"/>
</dbReference>
<reference evidence="4 5" key="1">
    <citation type="submission" date="2018-01" db="EMBL/GenBank/DDBJ databases">
        <title>Denitrification phenotypes of diverse strains of Pseudomonas stutzeri.</title>
        <authorList>
            <person name="Milligan D.A."/>
            <person name="Bergaust L."/>
            <person name="Bakken L.R."/>
            <person name="Frostegard A."/>
        </authorList>
    </citation>
    <scope>NUCLEOTIDE SEQUENCE [LARGE SCALE GENOMIC DNA]</scope>
    <source>
        <strain evidence="4 5">28a3</strain>
    </source>
</reference>
<comment type="caution">
    <text evidence="4">The sequence shown here is derived from an EMBL/GenBank/DDBJ whole genome shotgun (WGS) entry which is preliminary data.</text>
</comment>
<dbReference type="OrthoDB" id="9803659at2"/>
<gene>
    <name evidence="4" type="ORF">CXL00_21375</name>
</gene>
<dbReference type="AlphaFoldDB" id="A0A2N8SLF0"/>
<evidence type="ECO:0000256" key="2">
    <source>
        <dbReference type="SAM" id="Coils"/>
    </source>
</evidence>
<dbReference type="Gene3D" id="1.10.1660.10">
    <property type="match status" value="1"/>
</dbReference>
<dbReference type="EMBL" id="POUW01000010">
    <property type="protein sequence ID" value="PNG03328.1"/>
    <property type="molecule type" value="Genomic_DNA"/>
</dbReference>
<dbReference type="SUPFAM" id="SSF46955">
    <property type="entry name" value="Putative DNA-binding domain"/>
    <property type="match status" value="1"/>
</dbReference>
<organism evidence="4 5">
    <name type="scientific">Stutzerimonas stutzeri</name>
    <name type="common">Pseudomonas stutzeri</name>
    <dbReference type="NCBI Taxonomy" id="316"/>
    <lineage>
        <taxon>Bacteria</taxon>
        <taxon>Pseudomonadati</taxon>
        <taxon>Pseudomonadota</taxon>
        <taxon>Gammaproteobacteria</taxon>
        <taxon>Pseudomonadales</taxon>
        <taxon>Pseudomonadaceae</taxon>
        <taxon>Stutzerimonas</taxon>
    </lineage>
</organism>
<accession>A0A2N8SLF0</accession>
<dbReference type="PANTHER" id="PTHR30204">
    <property type="entry name" value="REDOX-CYCLING DRUG-SENSING TRANSCRIPTIONAL ACTIVATOR SOXR"/>
    <property type="match status" value="1"/>
</dbReference>
<dbReference type="GO" id="GO:0003677">
    <property type="term" value="F:DNA binding"/>
    <property type="evidence" value="ECO:0007669"/>
    <property type="project" value="UniProtKB-KW"/>
</dbReference>
<dbReference type="PROSITE" id="PS50937">
    <property type="entry name" value="HTH_MERR_2"/>
    <property type="match status" value="1"/>
</dbReference>